<gene>
    <name evidence="2" type="ORF">X929_07625</name>
</gene>
<name>A0A2K1NYH8_9BACT</name>
<dbReference type="OrthoDB" id="42223at2"/>
<evidence type="ECO:0008006" key="4">
    <source>
        <dbReference type="Google" id="ProtNLM"/>
    </source>
</evidence>
<reference evidence="2 3" key="1">
    <citation type="submission" date="2013-12" db="EMBL/GenBank/DDBJ databases">
        <title>Comparative genomics of Petrotoga isolates.</title>
        <authorList>
            <person name="Nesbo C.L."/>
            <person name="Charchuk R."/>
            <person name="Chow K."/>
        </authorList>
    </citation>
    <scope>NUCLEOTIDE SEQUENCE [LARGE SCALE GENOMIC DNA]</scope>
    <source>
        <strain evidence="2 3">DSM 13574</strain>
    </source>
</reference>
<feature type="transmembrane region" description="Helical" evidence="1">
    <location>
        <begin position="51"/>
        <end position="71"/>
    </location>
</feature>
<accession>A0A2K1NYH8</accession>
<dbReference type="AlphaFoldDB" id="A0A2K1NYH8"/>
<comment type="caution">
    <text evidence="2">The sequence shown here is derived from an EMBL/GenBank/DDBJ whole genome shotgun (WGS) entry which is preliminary data.</text>
</comment>
<dbReference type="EMBL" id="AZRL01000021">
    <property type="protein sequence ID" value="PNR95571.1"/>
    <property type="molecule type" value="Genomic_DNA"/>
</dbReference>
<evidence type="ECO:0000313" key="3">
    <source>
        <dbReference type="Proteomes" id="UP000236434"/>
    </source>
</evidence>
<sequence>MHGRIILIALGILIVLSVIFNEFLVSFSLIEFFFGVIFLVCGITSFKKRNVGTLGSLIFGTILMIDTFQLFPTSLDFGQLFLLMIASYIIDAGFSGLFHIRKPHIRINKSIISENLPPKFTGNTLELTTDVDWSSLTIDSYKIDSPVKVKAVIDNDIYSFKKEYDSSKVNIFNKLKVSNVKIPERAKITVYLNENTYYNYHADLNVCTAFFDLRRIKTREVRIKSTGSNITLIPSQNDNTSIDLNSEVSSINIKLPEDVSLVLNHIGDLNFKNFGRMYQREDGTYVTDNFSEAFYTCYLNISSEISRLNIEFI</sequence>
<evidence type="ECO:0000313" key="2">
    <source>
        <dbReference type="EMBL" id="PNR95571.1"/>
    </source>
</evidence>
<dbReference type="Proteomes" id="UP000236434">
    <property type="component" value="Unassembled WGS sequence"/>
</dbReference>
<evidence type="ECO:0000256" key="1">
    <source>
        <dbReference type="SAM" id="Phobius"/>
    </source>
</evidence>
<keyword evidence="1" id="KW-0472">Membrane</keyword>
<keyword evidence="1" id="KW-1133">Transmembrane helix</keyword>
<proteinExistence type="predicted"/>
<feature type="transmembrane region" description="Helical" evidence="1">
    <location>
        <begin position="77"/>
        <end position="100"/>
    </location>
</feature>
<keyword evidence="1" id="KW-0812">Transmembrane</keyword>
<dbReference type="RefSeq" id="WP_103067381.1">
    <property type="nucleotide sequence ID" value="NZ_AZRL01000021.1"/>
</dbReference>
<protein>
    <recommendedName>
        <fullName evidence="4">DUF2154 domain-containing protein</fullName>
    </recommendedName>
</protein>
<organism evidence="2 3">
    <name type="scientific">Petrotoga olearia DSM 13574</name>
    <dbReference type="NCBI Taxonomy" id="1122955"/>
    <lineage>
        <taxon>Bacteria</taxon>
        <taxon>Thermotogati</taxon>
        <taxon>Thermotogota</taxon>
        <taxon>Thermotogae</taxon>
        <taxon>Petrotogales</taxon>
        <taxon>Petrotogaceae</taxon>
        <taxon>Petrotoga</taxon>
    </lineage>
</organism>
<feature type="transmembrane region" description="Helical" evidence="1">
    <location>
        <begin position="6"/>
        <end position="39"/>
    </location>
</feature>